<gene>
    <name evidence="2" type="ORF">QO019_001094</name>
</gene>
<keyword evidence="1" id="KW-0472">Membrane</keyword>
<sequence length="92" mass="9503">MSGVVVEFYEAERVRLGVGLRVGVRIAGVWLVYVAGAALVPGVYGVGVLGCVSLGALAVLVPLAVGLHGLVVYGRRVDAVEAAEADDRRWAA</sequence>
<name>A0ABU0KA72_9ACTN</name>
<accession>A0ABU0KA72</accession>
<dbReference type="Proteomes" id="UP001236795">
    <property type="component" value="Unassembled WGS sequence"/>
</dbReference>
<keyword evidence="3" id="KW-1185">Reference proteome</keyword>
<proteinExistence type="predicted"/>
<keyword evidence="1" id="KW-0812">Transmembrane</keyword>
<dbReference type="RefSeq" id="WP_158693619.1">
    <property type="nucleotide sequence ID" value="NZ_JAUSWC010000003.1"/>
</dbReference>
<evidence type="ECO:0000256" key="1">
    <source>
        <dbReference type="SAM" id="Phobius"/>
    </source>
</evidence>
<evidence type="ECO:0008006" key="4">
    <source>
        <dbReference type="Google" id="ProtNLM"/>
    </source>
</evidence>
<feature type="transmembrane region" description="Helical" evidence="1">
    <location>
        <begin position="46"/>
        <end position="67"/>
    </location>
</feature>
<organism evidence="2 3">
    <name type="scientific">Streptomyces thermodiastaticus</name>
    <dbReference type="NCBI Taxonomy" id="44061"/>
    <lineage>
        <taxon>Bacteria</taxon>
        <taxon>Bacillati</taxon>
        <taxon>Actinomycetota</taxon>
        <taxon>Actinomycetes</taxon>
        <taxon>Kitasatosporales</taxon>
        <taxon>Streptomycetaceae</taxon>
        <taxon>Streptomyces</taxon>
    </lineage>
</organism>
<evidence type="ECO:0000313" key="3">
    <source>
        <dbReference type="Proteomes" id="UP001236795"/>
    </source>
</evidence>
<reference evidence="2 3" key="1">
    <citation type="submission" date="2023-07" db="EMBL/GenBank/DDBJ databases">
        <title>Genomic Encyclopedia of Type Strains, Phase IV (KMG-IV): sequencing the most valuable type-strain genomes for metagenomic binning, comparative biology and taxonomic classification.</title>
        <authorList>
            <person name="Goeker M."/>
        </authorList>
    </citation>
    <scope>NUCLEOTIDE SEQUENCE [LARGE SCALE GENOMIC DNA]</scope>
    <source>
        <strain evidence="2 3">DSM 40573</strain>
    </source>
</reference>
<dbReference type="EMBL" id="JAUSWC010000003">
    <property type="protein sequence ID" value="MDQ0486262.1"/>
    <property type="molecule type" value="Genomic_DNA"/>
</dbReference>
<evidence type="ECO:0000313" key="2">
    <source>
        <dbReference type="EMBL" id="MDQ0486262.1"/>
    </source>
</evidence>
<protein>
    <recommendedName>
        <fullName evidence="4">Integral membrane protein</fullName>
    </recommendedName>
</protein>
<comment type="caution">
    <text evidence="2">The sequence shown here is derived from an EMBL/GenBank/DDBJ whole genome shotgun (WGS) entry which is preliminary data.</text>
</comment>
<feature type="transmembrane region" description="Helical" evidence="1">
    <location>
        <begin position="22"/>
        <end position="40"/>
    </location>
</feature>
<keyword evidence="1" id="KW-1133">Transmembrane helix</keyword>